<sequence>MSRLCHWKPMANPISRCFHSLFFFSSIQPSTKGASSSTPDRIVASTETDDPPLATSSFPHLHPRRPWRRSPCHHDGRPQTSPTAFTSFLRLSSTLLLLILCFLQSRQVTPWRVLVMARSDDDKSSMVTWLEGVFCKSGDAKVFYFDFTPVSNSLDGTCPASSSDGCPPTAMTSVNEFIVGSASCTGTGGEEDVKIFNIFAPPQSLVSLLSGFLLHLFFQVVLLGIIDRYCITNFTILADFRNEILRLPNGCASPPTRPKPAPSTHPATASLLLHEGHWPYAYSRIDP</sequence>
<keyword evidence="2" id="KW-1133">Transmembrane helix</keyword>
<evidence type="ECO:0000256" key="2">
    <source>
        <dbReference type="SAM" id="Phobius"/>
    </source>
</evidence>
<accession>A0A9R1WIT8</accession>
<keyword evidence="2" id="KW-0472">Membrane</keyword>
<keyword evidence="2" id="KW-0812">Transmembrane</keyword>
<reference evidence="3 4" key="1">
    <citation type="journal article" date="2017" name="Nat. Commun.">
        <title>Genome assembly with in vitro proximity ligation data and whole-genome triplication in lettuce.</title>
        <authorList>
            <person name="Reyes-Chin-Wo S."/>
            <person name="Wang Z."/>
            <person name="Yang X."/>
            <person name="Kozik A."/>
            <person name="Arikit S."/>
            <person name="Song C."/>
            <person name="Xia L."/>
            <person name="Froenicke L."/>
            <person name="Lavelle D.O."/>
            <person name="Truco M.J."/>
            <person name="Xia R."/>
            <person name="Zhu S."/>
            <person name="Xu C."/>
            <person name="Xu H."/>
            <person name="Xu X."/>
            <person name="Cox K."/>
            <person name="Korf I."/>
            <person name="Meyers B.C."/>
            <person name="Michelmore R.W."/>
        </authorList>
    </citation>
    <scope>NUCLEOTIDE SEQUENCE [LARGE SCALE GENOMIC DNA]</scope>
    <source>
        <strain evidence="4">cv. Salinas</strain>
        <tissue evidence="3">Seedlings</tissue>
    </source>
</reference>
<comment type="caution">
    <text evidence="3">The sequence shown here is derived from an EMBL/GenBank/DDBJ whole genome shotgun (WGS) entry which is preliminary data.</text>
</comment>
<feature type="region of interest" description="Disordered" evidence="1">
    <location>
        <begin position="31"/>
        <end position="79"/>
    </location>
</feature>
<gene>
    <name evidence="3" type="ORF">LSAT_V11C100009820</name>
</gene>
<keyword evidence="4" id="KW-1185">Reference proteome</keyword>
<evidence type="ECO:0000313" key="3">
    <source>
        <dbReference type="EMBL" id="KAJ0224594.1"/>
    </source>
</evidence>
<dbReference type="AlphaFoldDB" id="A0A9R1WIT8"/>
<name>A0A9R1WIT8_LACSA</name>
<evidence type="ECO:0000256" key="1">
    <source>
        <dbReference type="SAM" id="MobiDB-lite"/>
    </source>
</evidence>
<feature type="compositionally biased region" description="Basic residues" evidence="1">
    <location>
        <begin position="61"/>
        <end position="71"/>
    </location>
</feature>
<organism evidence="3 4">
    <name type="scientific">Lactuca sativa</name>
    <name type="common">Garden lettuce</name>
    <dbReference type="NCBI Taxonomy" id="4236"/>
    <lineage>
        <taxon>Eukaryota</taxon>
        <taxon>Viridiplantae</taxon>
        <taxon>Streptophyta</taxon>
        <taxon>Embryophyta</taxon>
        <taxon>Tracheophyta</taxon>
        <taxon>Spermatophyta</taxon>
        <taxon>Magnoliopsida</taxon>
        <taxon>eudicotyledons</taxon>
        <taxon>Gunneridae</taxon>
        <taxon>Pentapetalae</taxon>
        <taxon>asterids</taxon>
        <taxon>campanulids</taxon>
        <taxon>Asterales</taxon>
        <taxon>Asteraceae</taxon>
        <taxon>Cichorioideae</taxon>
        <taxon>Cichorieae</taxon>
        <taxon>Lactucinae</taxon>
        <taxon>Lactuca</taxon>
    </lineage>
</organism>
<proteinExistence type="predicted"/>
<feature type="transmembrane region" description="Helical" evidence="2">
    <location>
        <begin position="205"/>
        <end position="226"/>
    </location>
</feature>
<dbReference type="EMBL" id="NBSK02000001">
    <property type="protein sequence ID" value="KAJ0224594.1"/>
    <property type="molecule type" value="Genomic_DNA"/>
</dbReference>
<evidence type="ECO:0000313" key="4">
    <source>
        <dbReference type="Proteomes" id="UP000235145"/>
    </source>
</evidence>
<dbReference type="Proteomes" id="UP000235145">
    <property type="component" value="Unassembled WGS sequence"/>
</dbReference>
<protein>
    <submittedName>
        <fullName evidence="3">Uncharacterized protein</fullName>
    </submittedName>
</protein>